<evidence type="ECO:0000313" key="2">
    <source>
        <dbReference type="Proteomes" id="UP000030663"/>
    </source>
</evidence>
<protein>
    <submittedName>
        <fullName evidence="1">Uncharacterized protein</fullName>
    </submittedName>
</protein>
<dbReference type="EMBL" id="JH658377">
    <property type="protein sequence ID" value="EXK89503.1"/>
    <property type="molecule type" value="Genomic_DNA"/>
</dbReference>
<keyword evidence="2" id="KW-1185">Reference proteome</keyword>
<dbReference type="HOGENOM" id="CLU_2291865_0_0_1"/>
<dbReference type="AlphaFoldDB" id="X0CE49"/>
<sequence>MHGEAFYRGPVRVPRRVSAWIDGFCDFIRCCQSIDSSGSTGCLASIIGVVVGAYYWPNLEDSRPPKRYSPMLDLGFKKKDWTNTGLMMEDSKYRSLIRPRG</sequence>
<accession>X0CE49</accession>
<name>X0CE49_FUSOX</name>
<proteinExistence type="predicted"/>
<evidence type="ECO:0000313" key="1">
    <source>
        <dbReference type="EMBL" id="EXK89503.1"/>
    </source>
</evidence>
<organism evidence="1 2">
    <name type="scientific">Fusarium oxysporum f. sp. raphani 54005</name>
    <dbReference type="NCBI Taxonomy" id="1089458"/>
    <lineage>
        <taxon>Eukaryota</taxon>
        <taxon>Fungi</taxon>
        <taxon>Dikarya</taxon>
        <taxon>Ascomycota</taxon>
        <taxon>Pezizomycotina</taxon>
        <taxon>Sordariomycetes</taxon>
        <taxon>Hypocreomycetidae</taxon>
        <taxon>Hypocreales</taxon>
        <taxon>Nectriaceae</taxon>
        <taxon>Fusarium</taxon>
        <taxon>Fusarium oxysporum species complex</taxon>
    </lineage>
</organism>
<reference evidence="1 2" key="1">
    <citation type="submission" date="2011-11" db="EMBL/GenBank/DDBJ databases">
        <title>The Genome Sequence of Fusarium oxysporum PHW815.</title>
        <authorList>
            <consortium name="The Broad Institute Genome Sequencing Platform"/>
            <person name="Ma L.-J."/>
            <person name="Gale L.R."/>
            <person name="Schwartz D.C."/>
            <person name="Zhou S."/>
            <person name="Corby-Kistler H."/>
            <person name="Young S.K."/>
            <person name="Zeng Q."/>
            <person name="Gargeya S."/>
            <person name="Fitzgerald M."/>
            <person name="Haas B."/>
            <person name="Abouelleil A."/>
            <person name="Alvarado L."/>
            <person name="Arachchi H.M."/>
            <person name="Berlin A."/>
            <person name="Brown A."/>
            <person name="Chapman S.B."/>
            <person name="Chen Z."/>
            <person name="Dunbar C."/>
            <person name="Freedman E."/>
            <person name="Gearin G."/>
            <person name="Goldberg J."/>
            <person name="Griggs A."/>
            <person name="Gujja S."/>
            <person name="Heiman D."/>
            <person name="Howarth C."/>
            <person name="Larson L."/>
            <person name="Lui A."/>
            <person name="MacDonald P.J.P."/>
            <person name="Montmayeur A."/>
            <person name="Murphy C."/>
            <person name="Neiman D."/>
            <person name="Pearson M."/>
            <person name="Priest M."/>
            <person name="Roberts A."/>
            <person name="Saif S."/>
            <person name="Shea T."/>
            <person name="Shenoy N."/>
            <person name="Sisk P."/>
            <person name="Stolte C."/>
            <person name="Sykes S."/>
            <person name="Wortman J."/>
            <person name="Nusbaum C."/>
            <person name="Birren B."/>
        </authorList>
    </citation>
    <scope>NUCLEOTIDE SEQUENCE [LARGE SCALE GENOMIC DNA]</scope>
    <source>
        <strain evidence="1 2">54005</strain>
    </source>
</reference>
<dbReference type="Proteomes" id="UP000030663">
    <property type="component" value="Unassembled WGS sequence"/>
</dbReference>
<gene>
    <name evidence="1" type="ORF">FOQG_07598</name>
</gene>